<keyword evidence="2" id="KW-0433">Leucine-rich repeat</keyword>
<keyword evidence="8" id="KW-0675">Receptor</keyword>
<dbReference type="EMBL" id="JAAWWB010000019">
    <property type="protein sequence ID" value="KAG6759496.1"/>
    <property type="molecule type" value="Genomic_DNA"/>
</dbReference>
<comment type="caution">
    <text evidence="11">The sequence shown here is derived from an EMBL/GenBank/DDBJ whole genome shotgun (WGS) entry which is preliminary data.</text>
</comment>
<keyword evidence="5" id="KW-0677">Repeat</keyword>
<proteinExistence type="predicted"/>
<dbReference type="PANTHER" id="PTHR27000">
    <property type="entry name" value="LEUCINE-RICH REPEAT RECEPTOR-LIKE PROTEIN KINASE FAMILY PROTEIN-RELATED"/>
    <property type="match status" value="1"/>
</dbReference>
<evidence type="ECO:0000256" key="4">
    <source>
        <dbReference type="ARBA" id="ARBA00022729"/>
    </source>
</evidence>
<dbReference type="GO" id="GO:0016020">
    <property type="term" value="C:membrane"/>
    <property type="evidence" value="ECO:0007669"/>
    <property type="project" value="UniProtKB-SubCell"/>
</dbReference>
<dbReference type="PANTHER" id="PTHR27000:SF642">
    <property type="entry name" value="INACTIVE LEUCINE-RICH REPEAT RECEPTOR KINASE XIAO-RELATED"/>
    <property type="match status" value="1"/>
</dbReference>
<keyword evidence="12" id="KW-1185">Reference proteome</keyword>
<name>A0A8X7YZF0_POPTO</name>
<feature type="chain" id="PRO_5036456881" description="Leucine-rich repeat-containing N-terminal plant-type domain-containing protein" evidence="10">
    <location>
        <begin position="19"/>
        <end position="234"/>
    </location>
</feature>
<evidence type="ECO:0000256" key="7">
    <source>
        <dbReference type="ARBA" id="ARBA00023136"/>
    </source>
</evidence>
<dbReference type="Pfam" id="PF00560">
    <property type="entry name" value="LRR_1"/>
    <property type="match status" value="2"/>
</dbReference>
<keyword evidence="4 10" id="KW-0732">Signal</keyword>
<keyword evidence="9" id="KW-0325">Glycoprotein</keyword>
<dbReference type="Proteomes" id="UP000886885">
    <property type="component" value="Chromosome 10A"/>
</dbReference>
<evidence type="ECO:0000256" key="9">
    <source>
        <dbReference type="ARBA" id="ARBA00023180"/>
    </source>
</evidence>
<evidence type="ECO:0000256" key="10">
    <source>
        <dbReference type="SAM" id="SignalP"/>
    </source>
</evidence>
<protein>
    <recommendedName>
        <fullName evidence="13">Leucine-rich repeat-containing N-terminal plant-type domain-containing protein</fullName>
    </recommendedName>
</protein>
<comment type="subcellular location">
    <subcellularLocation>
        <location evidence="1">Membrane</location>
        <topology evidence="1">Single-pass type I membrane protein</topology>
    </subcellularLocation>
</comment>
<evidence type="ECO:0000256" key="1">
    <source>
        <dbReference type="ARBA" id="ARBA00004479"/>
    </source>
</evidence>
<reference evidence="11" key="1">
    <citation type="journal article" date="2020" name="bioRxiv">
        <title>Hybrid origin of Populus tomentosa Carr. identified through genome sequencing and phylogenomic analysis.</title>
        <authorList>
            <person name="An X."/>
            <person name="Gao K."/>
            <person name="Chen Z."/>
            <person name="Li J."/>
            <person name="Yang X."/>
            <person name="Yang X."/>
            <person name="Zhou J."/>
            <person name="Guo T."/>
            <person name="Zhao T."/>
            <person name="Huang S."/>
            <person name="Miao D."/>
            <person name="Khan W.U."/>
            <person name="Rao P."/>
            <person name="Ye M."/>
            <person name="Lei B."/>
            <person name="Liao W."/>
            <person name="Wang J."/>
            <person name="Ji L."/>
            <person name="Li Y."/>
            <person name="Guo B."/>
            <person name="Mustafa N.S."/>
            <person name="Li S."/>
            <person name="Yun Q."/>
            <person name="Keller S.R."/>
            <person name="Mao J."/>
            <person name="Zhang R."/>
            <person name="Strauss S.H."/>
        </authorList>
    </citation>
    <scope>NUCLEOTIDE SEQUENCE</scope>
    <source>
        <strain evidence="11">GM15</strain>
        <tissue evidence="11">Leaf</tissue>
    </source>
</reference>
<evidence type="ECO:0000256" key="6">
    <source>
        <dbReference type="ARBA" id="ARBA00022989"/>
    </source>
</evidence>
<evidence type="ECO:0000256" key="2">
    <source>
        <dbReference type="ARBA" id="ARBA00022614"/>
    </source>
</evidence>
<feature type="signal peptide" evidence="10">
    <location>
        <begin position="1"/>
        <end position="18"/>
    </location>
</feature>
<evidence type="ECO:0000256" key="8">
    <source>
        <dbReference type="ARBA" id="ARBA00023170"/>
    </source>
</evidence>
<evidence type="ECO:0008006" key="13">
    <source>
        <dbReference type="Google" id="ProtNLM"/>
    </source>
</evidence>
<keyword evidence="6" id="KW-1133">Transmembrane helix</keyword>
<dbReference type="InterPro" id="IPR001611">
    <property type="entry name" value="Leu-rich_rpt"/>
</dbReference>
<dbReference type="FunFam" id="3.80.10.10:FF:000383">
    <property type="entry name" value="Leucine-rich repeat receptor protein kinase EMS1"/>
    <property type="match status" value="1"/>
</dbReference>
<organism evidence="11 12">
    <name type="scientific">Populus tomentosa</name>
    <name type="common">Chinese white poplar</name>
    <dbReference type="NCBI Taxonomy" id="118781"/>
    <lineage>
        <taxon>Eukaryota</taxon>
        <taxon>Viridiplantae</taxon>
        <taxon>Streptophyta</taxon>
        <taxon>Embryophyta</taxon>
        <taxon>Tracheophyta</taxon>
        <taxon>Spermatophyta</taxon>
        <taxon>Magnoliopsida</taxon>
        <taxon>eudicotyledons</taxon>
        <taxon>Gunneridae</taxon>
        <taxon>Pentapetalae</taxon>
        <taxon>rosids</taxon>
        <taxon>fabids</taxon>
        <taxon>Malpighiales</taxon>
        <taxon>Salicaceae</taxon>
        <taxon>Saliceae</taxon>
        <taxon>Populus</taxon>
    </lineage>
</organism>
<evidence type="ECO:0000313" key="11">
    <source>
        <dbReference type="EMBL" id="KAG6759496.1"/>
    </source>
</evidence>
<gene>
    <name evidence="11" type="ORF">POTOM_035977</name>
</gene>
<keyword evidence="3" id="KW-0812">Transmembrane</keyword>
<sequence>MSCFLVLIFVRKFEHCCGTGSTFANIGEDRCPWKGVVCSRTSGHVIKLDLRNQFQLDELGIPYFDFYPGNYSSVFLKGIPQFLKVNFTSLELLDLCQNGFDSVIPPFSSIQHLDLSENAFHDPIPASLGRLSSLIQLSLGFDHLNGSIPKSFGQLSNLEVLDVSDNKLGGMVSELHFANLRHLTGLILSSNSFVINFAQHGCLHFSFKVSGCRSQFPQWLQSSNTKECWNFRNV</sequence>
<evidence type="ECO:0000256" key="3">
    <source>
        <dbReference type="ARBA" id="ARBA00022692"/>
    </source>
</evidence>
<accession>A0A8X7YZF0</accession>
<dbReference type="OrthoDB" id="1739302at2759"/>
<evidence type="ECO:0000256" key="5">
    <source>
        <dbReference type="ARBA" id="ARBA00022737"/>
    </source>
</evidence>
<evidence type="ECO:0000313" key="12">
    <source>
        <dbReference type="Proteomes" id="UP000886885"/>
    </source>
</evidence>
<keyword evidence="7" id="KW-0472">Membrane</keyword>
<dbReference type="AlphaFoldDB" id="A0A8X7YZF0"/>